<dbReference type="SUPFAM" id="SSF51445">
    <property type="entry name" value="(Trans)glycosidases"/>
    <property type="match status" value="1"/>
</dbReference>
<dbReference type="InterPro" id="IPR001944">
    <property type="entry name" value="Glycoside_Hdrlase_35"/>
</dbReference>
<dbReference type="PROSITE" id="PS01182">
    <property type="entry name" value="GLYCOSYL_HYDROL_F35"/>
    <property type="match status" value="1"/>
</dbReference>
<dbReference type="Pfam" id="PF01301">
    <property type="entry name" value="Glyco_hydro_35"/>
    <property type="match status" value="1"/>
</dbReference>
<evidence type="ECO:0000256" key="2">
    <source>
        <dbReference type="ARBA" id="ARBA00022801"/>
    </source>
</evidence>
<evidence type="ECO:0000256" key="3">
    <source>
        <dbReference type="ARBA" id="ARBA00023295"/>
    </source>
</evidence>
<dbReference type="Gene3D" id="3.20.20.80">
    <property type="entry name" value="Glycosidases"/>
    <property type="match status" value="1"/>
</dbReference>
<dbReference type="InterPro" id="IPR008979">
    <property type="entry name" value="Galactose-bd-like_sf"/>
</dbReference>
<dbReference type="InterPro" id="IPR031330">
    <property type="entry name" value="Gly_Hdrlase_35_cat"/>
</dbReference>
<evidence type="ECO:0000256" key="1">
    <source>
        <dbReference type="ARBA" id="ARBA00009809"/>
    </source>
</evidence>
<comment type="caution">
    <text evidence="8">The sequence shown here is derived from an EMBL/GenBank/DDBJ whole genome shotgun (WGS) entry which is preliminary data.</text>
</comment>
<feature type="domain" description="Beta-galactosidase galactose-binding" evidence="7">
    <location>
        <begin position="494"/>
        <end position="552"/>
    </location>
</feature>
<dbReference type="Gene3D" id="2.60.120.260">
    <property type="entry name" value="Galactose-binding domain-like"/>
    <property type="match status" value="2"/>
</dbReference>
<dbReference type="GO" id="GO:0005975">
    <property type="term" value="P:carbohydrate metabolic process"/>
    <property type="evidence" value="ECO:0007669"/>
    <property type="project" value="InterPro"/>
</dbReference>
<keyword evidence="9" id="KW-1185">Reference proteome</keyword>
<keyword evidence="2" id="KW-0378">Hydrolase</keyword>
<dbReference type="AlphaFoldDB" id="A0A926EMT0"/>
<evidence type="ECO:0000313" key="9">
    <source>
        <dbReference type="Proteomes" id="UP000655830"/>
    </source>
</evidence>
<dbReference type="PRINTS" id="PR00742">
    <property type="entry name" value="GLHYDRLASE35"/>
</dbReference>
<dbReference type="InterPro" id="IPR019801">
    <property type="entry name" value="Glyco_hydro_35_CS"/>
</dbReference>
<dbReference type="SUPFAM" id="SSF49785">
    <property type="entry name" value="Galactose-binding domain-like"/>
    <property type="match status" value="1"/>
</dbReference>
<proteinExistence type="inferred from homology"/>
<feature type="active site" description="Proton donor" evidence="4">
    <location>
        <position position="149"/>
    </location>
</feature>
<dbReference type="InterPro" id="IPR026283">
    <property type="entry name" value="B-gal_1-like"/>
</dbReference>
<evidence type="ECO:0000259" key="7">
    <source>
        <dbReference type="Pfam" id="PF21467"/>
    </source>
</evidence>
<name>A0A926EMT0_9FIRM</name>
<gene>
    <name evidence="8" type="ORF">H8718_16765</name>
</gene>
<dbReference type="PANTHER" id="PTHR23421">
    <property type="entry name" value="BETA-GALACTOSIDASE RELATED"/>
    <property type="match status" value="1"/>
</dbReference>
<dbReference type="InterPro" id="IPR048912">
    <property type="entry name" value="BetaGal1-like_ABD1"/>
</dbReference>
<dbReference type="FunFam" id="3.20.20.80:FF:000115">
    <property type="entry name" value="Beta-galactosidase"/>
    <property type="match status" value="1"/>
</dbReference>
<dbReference type="InterPro" id="IPR017853">
    <property type="entry name" value="GH"/>
</dbReference>
<dbReference type="RefSeq" id="WP_249333964.1">
    <property type="nucleotide sequence ID" value="NZ_JACRSY010000039.1"/>
</dbReference>
<dbReference type="Pfam" id="PF21467">
    <property type="entry name" value="BetaGal_gal-bd"/>
    <property type="match status" value="1"/>
</dbReference>
<evidence type="ECO:0000259" key="6">
    <source>
        <dbReference type="Pfam" id="PF21317"/>
    </source>
</evidence>
<sequence>MLTLTDNQQPIMSGAIHYFRLLKSDYKDRLMKLKACGFNTVETYVPWNLHEPEKGKFVFDGHFDIECFLQTAAELDLAVILRPGPYICSEWDFGGLPAWLLKDKNMVLRCYCEPYLKHVDDWFDAFIPRIVPYLSTNGGPIIGVQVENEYGSYGDDKKYLTHIKEGLIRRGVDVTLFTSDGGPDHMLTGGTLPDVYKTVNFGSAADWNFSQLRKRQPDLPVMCMEFWDGWFDHWEVPHHTRPSHEVVQVFEDMLAHNAHVNFYMFHGGTNFGFYNGANFYNDANAQGYGATATSYDYCALLTEAGDITETYLAIRECMEKHFGPIPYEIPANTTKKAYGKVNFTKQALLFDNLNNLTTKKESAMAENMEYYDQDFGYILYRTHVEGPRGDVGIHLTQIHDRAQIFINDEEVAVYKRGEKQELSRNIPSEGITLDILVENMGRINYGPQLKDYKGLVGGLTIAGCYHFGYDVYNLDMKDLSKLEFKDTIEKTNKPCFYQATFTVDEAHDTFLKFENLTKGFVLINGFNIGRYWNVGPQETLFVPSGLLKEGENEIVIFEQHEAKEPSIEFIDYAILG</sequence>
<accession>A0A926EMT0</accession>
<feature type="active site" description="Nucleophile" evidence="4">
    <location>
        <position position="225"/>
    </location>
</feature>
<dbReference type="InterPro" id="IPR048913">
    <property type="entry name" value="BetaGal_gal-bd"/>
</dbReference>
<reference evidence="8" key="1">
    <citation type="submission" date="2020-08" db="EMBL/GenBank/DDBJ databases">
        <title>Genome public.</title>
        <authorList>
            <person name="Liu C."/>
            <person name="Sun Q."/>
        </authorList>
    </citation>
    <scope>NUCLEOTIDE SEQUENCE</scope>
    <source>
        <strain evidence="8">NSJ-12</strain>
    </source>
</reference>
<evidence type="ECO:0000313" key="8">
    <source>
        <dbReference type="EMBL" id="MBC8581172.1"/>
    </source>
</evidence>
<organism evidence="8 9">
    <name type="scientific">Zhenhengia yiwuensis</name>
    <dbReference type="NCBI Taxonomy" id="2763666"/>
    <lineage>
        <taxon>Bacteria</taxon>
        <taxon>Bacillati</taxon>
        <taxon>Bacillota</taxon>
        <taxon>Clostridia</taxon>
        <taxon>Lachnospirales</taxon>
        <taxon>Lachnospiraceae</taxon>
        <taxon>Zhenhengia</taxon>
    </lineage>
</organism>
<dbReference type="Proteomes" id="UP000655830">
    <property type="component" value="Unassembled WGS sequence"/>
</dbReference>
<protein>
    <submittedName>
        <fullName evidence="8">Beta-galactosidase</fullName>
    </submittedName>
</protein>
<dbReference type="EMBL" id="JACRSY010000039">
    <property type="protein sequence ID" value="MBC8581172.1"/>
    <property type="molecule type" value="Genomic_DNA"/>
</dbReference>
<dbReference type="GO" id="GO:0004565">
    <property type="term" value="F:beta-galactosidase activity"/>
    <property type="evidence" value="ECO:0007669"/>
    <property type="project" value="InterPro"/>
</dbReference>
<feature type="domain" description="Beta-galactosidase 1-like first all-beta" evidence="6">
    <location>
        <begin position="367"/>
        <end position="475"/>
    </location>
</feature>
<keyword evidence="3" id="KW-0326">Glycosidase</keyword>
<dbReference type="PIRSF" id="PIRSF006336">
    <property type="entry name" value="B-gal"/>
    <property type="match status" value="1"/>
</dbReference>
<dbReference type="Pfam" id="PF21317">
    <property type="entry name" value="BetaGal_ABD_1"/>
    <property type="match status" value="1"/>
</dbReference>
<feature type="domain" description="Glycoside hydrolase 35 catalytic" evidence="5">
    <location>
        <begin position="3"/>
        <end position="320"/>
    </location>
</feature>
<evidence type="ECO:0000259" key="5">
    <source>
        <dbReference type="Pfam" id="PF01301"/>
    </source>
</evidence>
<evidence type="ECO:0000256" key="4">
    <source>
        <dbReference type="PIRSR" id="PIRSR006336-1"/>
    </source>
</evidence>
<comment type="similarity">
    <text evidence="1">Belongs to the glycosyl hydrolase 35 family.</text>
</comment>